<dbReference type="SUPFAM" id="SSF56317">
    <property type="entry name" value="Carbon-nitrogen hydrolase"/>
    <property type="match status" value="1"/>
</dbReference>
<evidence type="ECO:0000256" key="1">
    <source>
        <dbReference type="ARBA" id="ARBA00008129"/>
    </source>
</evidence>
<keyword evidence="7" id="KW-1185">Reference proteome</keyword>
<organism evidence="6 7">
    <name type="scientific">Dendryphion nanum</name>
    <dbReference type="NCBI Taxonomy" id="256645"/>
    <lineage>
        <taxon>Eukaryota</taxon>
        <taxon>Fungi</taxon>
        <taxon>Dikarya</taxon>
        <taxon>Ascomycota</taxon>
        <taxon>Pezizomycotina</taxon>
        <taxon>Dothideomycetes</taxon>
        <taxon>Pleosporomycetidae</taxon>
        <taxon>Pleosporales</taxon>
        <taxon>Torulaceae</taxon>
        <taxon>Dendryphion</taxon>
    </lineage>
</organism>
<evidence type="ECO:0000256" key="4">
    <source>
        <dbReference type="ARBA" id="ARBA00039045"/>
    </source>
</evidence>
<protein>
    <recommendedName>
        <fullName evidence="4">nitrilase</fullName>
        <ecNumber evidence="4">3.5.5.1</ecNumber>
    </recommendedName>
</protein>
<dbReference type="PANTHER" id="PTHR46044">
    <property type="entry name" value="NITRILASE"/>
    <property type="match status" value="1"/>
</dbReference>
<evidence type="ECO:0000313" key="6">
    <source>
        <dbReference type="EMBL" id="KAH7117715.1"/>
    </source>
</evidence>
<comment type="caution">
    <text evidence="6">The sequence shown here is derived from an EMBL/GenBank/DDBJ whole genome shotgun (WGS) entry which is preliminary data.</text>
</comment>
<feature type="domain" description="CN hydrolase" evidence="5">
    <location>
        <begin position="2"/>
        <end position="275"/>
    </location>
</feature>
<dbReference type="InterPro" id="IPR044149">
    <property type="entry name" value="Nitrilases_CHs"/>
</dbReference>
<dbReference type="InterPro" id="IPR036526">
    <property type="entry name" value="C-N_Hydrolase_sf"/>
</dbReference>
<reference evidence="6" key="1">
    <citation type="journal article" date="2021" name="Nat. Commun.">
        <title>Genetic determinants of endophytism in the Arabidopsis root mycobiome.</title>
        <authorList>
            <person name="Mesny F."/>
            <person name="Miyauchi S."/>
            <person name="Thiergart T."/>
            <person name="Pickel B."/>
            <person name="Atanasova L."/>
            <person name="Karlsson M."/>
            <person name="Huettel B."/>
            <person name="Barry K.W."/>
            <person name="Haridas S."/>
            <person name="Chen C."/>
            <person name="Bauer D."/>
            <person name="Andreopoulos W."/>
            <person name="Pangilinan J."/>
            <person name="LaButti K."/>
            <person name="Riley R."/>
            <person name="Lipzen A."/>
            <person name="Clum A."/>
            <person name="Drula E."/>
            <person name="Henrissat B."/>
            <person name="Kohler A."/>
            <person name="Grigoriev I.V."/>
            <person name="Martin F.M."/>
            <person name="Hacquard S."/>
        </authorList>
    </citation>
    <scope>NUCLEOTIDE SEQUENCE</scope>
    <source>
        <strain evidence="6">MPI-CAGE-CH-0243</strain>
    </source>
</reference>
<dbReference type="Pfam" id="PF00795">
    <property type="entry name" value="CN_hydrolase"/>
    <property type="match status" value="1"/>
</dbReference>
<comment type="catalytic activity">
    <reaction evidence="3">
        <text>a nitrile + 2 H2O = a carboxylate + NH4(+)</text>
        <dbReference type="Rhea" id="RHEA:21724"/>
        <dbReference type="ChEBI" id="CHEBI:15377"/>
        <dbReference type="ChEBI" id="CHEBI:18379"/>
        <dbReference type="ChEBI" id="CHEBI:28938"/>
        <dbReference type="ChEBI" id="CHEBI:29067"/>
        <dbReference type="EC" id="3.5.5.1"/>
    </reaction>
</comment>
<dbReference type="Gene3D" id="3.60.110.10">
    <property type="entry name" value="Carbon-nitrogen hydrolase"/>
    <property type="match status" value="1"/>
</dbReference>
<dbReference type="AlphaFoldDB" id="A0A9P9DE41"/>
<comment type="similarity">
    <text evidence="1">Belongs to the carbon-nitrogen hydrolase superfamily. Nitrilase family.</text>
</comment>
<dbReference type="Proteomes" id="UP000700596">
    <property type="component" value="Unassembled WGS sequence"/>
</dbReference>
<proteinExistence type="inferred from homology"/>
<accession>A0A9P9DE41</accession>
<dbReference type="GO" id="GO:0000257">
    <property type="term" value="F:nitrilase activity"/>
    <property type="evidence" value="ECO:0007669"/>
    <property type="project" value="UniProtKB-EC"/>
</dbReference>
<evidence type="ECO:0000313" key="7">
    <source>
        <dbReference type="Proteomes" id="UP000700596"/>
    </source>
</evidence>
<evidence type="ECO:0000259" key="5">
    <source>
        <dbReference type="PROSITE" id="PS50263"/>
    </source>
</evidence>
<dbReference type="EMBL" id="JAGMWT010000013">
    <property type="protein sequence ID" value="KAH7117715.1"/>
    <property type="molecule type" value="Genomic_DNA"/>
</dbReference>
<dbReference type="PANTHER" id="PTHR46044:SF14">
    <property type="entry name" value="ARYLACETONITRILASE"/>
    <property type="match status" value="1"/>
</dbReference>
<dbReference type="OrthoDB" id="10250282at2759"/>
<evidence type="ECO:0000256" key="3">
    <source>
        <dbReference type="ARBA" id="ARBA00036406"/>
    </source>
</evidence>
<dbReference type="EC" id="3.5.5.1" evidence="4"/>
<dbReference type="PROSITE" id="PS50263">
    <property type="entry name" value="CN_HYDROLASE"/>
    <property type="match status" value="1"/>
</dbReference>
<dbReference type="CDD" id="cd07564">
    <property type="entry name" value="nitrilases_CHs"/>
    <property type="match status" value="1"/>
</dbReference>
<dbReference type="InterPro" id="IPR003010">
    <property type="entry name" value="C-N_Hydrolase"/>
</dbReference>
<sequence length="322" mass="35125">MVKVAVTQQEPLWFDLEGTVDKTCRMIEEAGSNGAKLIAFPEVWACGHPLWIWARAVDPPLATAYIKSSMSYGSPQMARICAAAKENAIAVSLGFSENENDSLYIVQCIISAGGEILKKRRKLKPTHVERTVFGDAGGQSLNNVVKVEGLGKVVALNCFEHTQPLLKYHTISQGERIHVASWPPVAPYDNSPASQGLFSMSIQSLSQTYAMESATFVLHCTSVLSASGINAMKTNETSLFDKPGGGYSAVFGPDGRLTEPIPADQEGIVYADLPMDFATTVRHFMDVAGHYSRPDLLWLGVDAREKKCVRAVGEQENSWEKL</sequence>
<name>A0A9P9DE41_9PLEO</name>
<evidence type="ECO:0000256" key="2">
    <source>
        <dbReference type="ARBA" id="ARBA00022801"/>
    </source>
</evidence>
<keyword evidence="2 6" id="KW-0378">Hydrolase</keyword>
<gene>
    <name evidence="6" type="ORF">B0J11DRAFT_441399</name>
</gene>